<reference evidence="2" key="1">
    <citation type="journal article" date="2013" name="Nature">
        <title>Draft genome of the wheat A-genome progenitor Triticum urartu.</title>
        <authorList>
            <person name="Ling H.Q."/>
            <person name="Zhao S."/>
            <person name="Liu D."/>
            <person name="Wang J."/>
            <person name="Sun H."/>
            <person name="Zhang C."/>
            <person name="Fan H."/>
            <person name="Li D."/>
            <person name="Dong L."/>
            <person name="Tao Y."/>
            <person name="Gao C."/>
            <person name="Wu H."/>
            <person name="Li Y."/>
            <person name="Cui Y."/>
            <person name="Guo X."/>
            <person name="Zheng S."/>
            <person name="Wang B."/>
            <person name="Yu K."/>
            <person name="Liang Q."/>
            <person name="Yang W."/>
            <person name="Lou X."/>
            <person name="Chen J."/>
            <person name="Feng M."/>
            <person name="Jian J."/>
            <person name="Zhang X."/>
            <person name="Luo G."/>
            <person name="Jiang Y."/>
            <person name="Liu J."/>
            <person name="Wang Z."/>
            <person name="Sha Y."/>
            <person name="Zhang B."/>
            <person name="Wu H."/>
            <person name="Tang D."/>
            <person name="Shen Q."/>
            <person name="Xue P."/>
            <person name="Zou S."/>
            <person name="Wang X."/>
            <person name="Liu X."/>
            <person name="Wang F."/>
            <person name="Yang Y."/>
            <person name="An X."/>
            <person name="Dong Z."/>
            <person name="Zhang K."/>
            <person name="Zhang X."/>
            <person name="Luo M.C."/>
            <person name="Dvorak J."/>
            <person name="Tong Y."/>
            <person name="Wang J."/>
            <person name="Yang H."/>
            <person name="Li Z."/>
            <person name="Wang D."/>
            <person name="Zhang A."/>
            <person name="Wang J."/>
        </authorList>
    </citation>
    <scope>NUCLEOTIDE SEQUENCE</scope>
</reference>
<evidence type="ECO:0000313" key="2">
    <source>
        <dbReference type="EMBL" id="EMS58372.1"/>
    </source>
</evidence>
<protein>
    <submittedName>
        <fullName evidence="2">Uncharacterized protein</fullName>
    </submittedName>
</protein>
<feature type="region of interest" description="Disordered" evidence="1">
    <location>
        <begin position="51"/>
        <end position="75"/>
    </location>
</feature>
<feature type="compositionally biased region" description="Acidic residues" evidence="1">
    <location>
        <begin position="57"/>
        <end position="68"/>
    </location>
</feature>
<feature type="region of interest" description="Disordered" evidence="1">
    <location>
        <begin position="1"/>
        <end position="21"/>
    </location>
</feature>
<accession>M7ZE71</accession>
<dbReference type="EMBL" id="KD134070">
    <property type="protein sequence ID" value="EMS58372.1"/>
    <property type="molecule type" value="Genomic_DNA"/>
</dbReference>
<evidence type="ECO:0000256" key="1">
    <source>
        <dbReference type="SAM" id="MobiDB-lite"/>
    </source>
</evidence>
<sequence length="75" mass="8122">MDLVGVQFQNPMPSHGLQNPTDRMMLPEEVLAQHADGTGENEGAPLNLVRTRLGGADGDEETSDATEEADMKKTR</sequence>
<dbReference type="AlphaFoldDB" id="M7ZE71"/>
<gene>
    <name evidence="2" type="ORF">TRIUR3_16317</name>
</gene>
<proteinExistence type="predicted"/>
<feature type="compositionally biased region" description="Polar residues" evidence="1">
    <location>
        <begin position="7"/>
        <end position="21"/>
    </location>
</feature>
<organism evidence="2">
    <name type="scientific">Triticum urartu</name>
    <name type="common">Red wild einkorn</name>
    <name type="synonym">Crithodium urartu</name>
    <dbReference type="NCBI Taxonomy" id="4572"/>
    <lineage>
        <taxon>Eukaryota</taxon>
        <taxon>Viridiplantae</taxon>
        <taxon>Streptophyta</taxon>
        <taxon>Embryophyta</taxon>
        <taxon>Tracheophyta</taxon>
        <taxon>Spermatophyta</taxon>
        <taxon>Magnoliopsida</taxon>
        <taxon>Liliopsida</taxon>
        <taxon>Poales</taxon>
        <taxon>Poaceae</taxon>
        <taxon>BOP clade</taxon>
        <taxon>Pooideae</taxon>
        <taxon>Triticodae</taxon>
        <taxon>Triticeae</taxon>
        <taxon>Triticinae</taxon>
        <taxon>Triticum</taxon>
    </lineage>
</organism>
<name>M7ZE71_TRIUA</name>